<evidence type="ECO:0000256" key="1">
    <source>
        <dbReference type="SAM" id="Phobius"/>
    </source>
</evidence>
<evidence type="ECO:0000313" key="2">
    <source>
        <dbReference type="EMBL" id="KAK2665611.1"/>
    </source>
</evidence>
<dbReference type="GO" id="GO:0005634">
    <property type="term" value="C:nucleus"/>
    <property type="evidence" value="ECO:0007669"/>
    <property type="project" value="InterPro"/>
</dbReference>
<dbReference type="GO" id="GO:0003723">
    <property type="term" value="F:RNA binding"/>
    <property type="evidence" value="ECO:0007669"/>
    <property type="project" value="InterPro"/>
</dbReference>
<dbReference type="InterPro" id="IPR012677">
    <property type="entry name" value="Nucleotide-bd_a/b_plait_sf"/>
</dbReference>
<proteinExistence type="predicted"/>
<dbReference type="InterPro" id="IPR006509">
    <property type="entry name" value="RBM39_SF"/>
</dbReference>
<accession>A0AAD9XTP4</accession>
<dbReference type="EMBL" id="JANJYI010000001">
    <property type="protein sequence ID" value="KAK2665611.1"/>
    <property type="molecule type" value="Genomic_DNA"/>
</dbReference>
<keyword evidence="1" id="KW-0472">Membrane</keyword>
<dbReference type="AlphaFoldDB" id="A0AAD9XTP4"/>
<reference evidence="2" key="1">
    <citation type="journal article" date="2023" name="Plant J.">
        <title>Genome sequences and population genomics provide insights into the demographic history, inbreeding, and mutation load of two 'living fossil' tree species of Dipteronia.</title>
        <authorList>
            <person name="Feng Y."/>
            <person name="Comes H.P."/>
            <person name="Chen J."/>
            <person name="Zhu S."/>
            <person name="Lu R."/>
            <person name="Zhang X."/>
            <person name="Li P."/>
            <person name="Qiu J."/>
            <person name="Olsen K.M."/>
            <person name="Qiu Y."/>
        </authorList>
    </citation>
    <scope>NUCLEOTIDE SEQUENCE</scope>
    <source>
        <strain evidence="2">KIB01</strain>
    </source>
</reference>
<name>A0AAD9XTP4_9ROSI</name>
<dbReference type="Gene3D" id="3.30.70.330">
    <property type="match status" value="2"/>
</dbReference>
<comment type="caution">
    <text evidence="2">The sequence shown here is derived from an EMBL/GenBank/DDBJ whole genome shotgun (WGS) entry which is preliminary data.</text>
</comment>
<gene>
    <name evidence="2" type="ORF">Ddye_004185</name>
</gene>
<keyword evidence="3" id="KW-1185">Reference proteome</keyword>
<protein>
    <submittedName>
        <fullName evidence="2">Uncharacterized protein</fullName>
    </submittedName>
</protein>
<dbReference type="Proteomes" id="UP001280121">
    <property type="component" value="Unassembled WGS sequence"/>
</dbReference>
<sequence length="261" mass="27937">MLTIVFSIRLDPNIVYGCRYVVFYDVMSVSMAIVLSGQPLLGQPVTVKPSEAEKNLVLCTTSVAGASGGMIDPYSGGARRLYVGNLHFNMTEDQLRQTLQRFWFCPVCPLEDARNALNLNGQLEIAGRAIKVSAVTDQIMLDIGTNVGDFDDDEDNGLSLKARPRALLMQNLDRSGIATTYALAKLVILFFVSLTALTFASFSAVFSGSLGTAANNITGIALPLPPVLGAPTSVSSLVPSIVSGSMPILPGQLFLLFDKQE</sequence>
<dbReference type="GO" id="GO:0006397">
    <property type="term" value="P:mRNA processing"/>
    <property type="evidence" value="ECO:0007669"/>
    <property type="project" value="InterPro"/>
</dbReference>
<feature type="transmembrane region" description="Helical" evidence="1">
    <location>
        <begin position="182"/>
        <end position="206"/>
    </location>
</feature>
<keyword evidence="1" id="KW-0812">Transmembrane</keyword>
<evidence type="ECO:0000313" key="3">
    <source>
        <dbReference type="Proteomes" id="UP001280121"/>
    </source>
</evidence>
<organism evidence="2 3">
    <name type="scientific">Dipteronia dyeriana</name>
    <dbReference type="NCBI Taxonomy" id="168575"/>
    <lineage>
        <taxon>Eukaryota</taxon>
        <taxon>Viridiplantae</taxon>
        <taxon>Streptophyta</taxon>
        <taxon>Embryophyta</taxon>
        <taxon>Tracheophyta</taxon>
        <taxon>Spermatophyta</taxon>
        <taxon>Magnoliopsida</taxon>
        <taxon>eudicotyledons</taxon>
        <taxon>Gunneridae</taxon>
        <taxon>Pentapetalae</taxon>
        <taxon>rosids</taxon>
        <taxon>malvids</taxon>
        <taxon>Sapindales</taxon>
        <taxon>Sapindaceae</taxon>
        <taxon>Hippocastanoideae</taxon>
        <taxon>Acereae</taxon>
        <taxon>Dipteronia</taxon>
    </lineage>
</organism>
<dbReference type="PANTHER" id="PTHR48036">
    <property type="entry name" value="SPLICING FACTOR (PAD-1), PUTATIVE (AFU_ORTHOLOGUE AFUA_1G15810)-RELATED"/>
    <property type="match status" value="1"/>
</dbReference>
<dbReference type="InterPro" id="IPR035979">
    <property type="entry name" value="RBD_domain_sf"/>
</dbReference>
<keyword evidence="1" id="KW-1133">Transmembrane helix</keyword>
<dbReference type="SUPFAM" id="SSF54928">
    <property type="entry name" value="RNA-binding domain, RBD"/>
    <property type="match status" value="1"/>
</dbReference>